<keyword evidence="2" id="KW-1185">Reference proteome</keyword>
<sequence>MGGDDYQLSDGSPARMLVDYAIKKYSIQNRLLCSCVYGHRSRKEDAILNAFTLGRTPGLRHLKSGHSHRDRSRLLTAIVTDMIGDDIPDQYGSIAARGRPIIVEWERRKAFGGPLSFVSVRVAQNWFKRFQSGKFDVKDEPLSGRPVTDKVDVILDKVDRASARGTAKVDIECIPPSHVLTGYHLDHDADRHPVLGATLGSADLLR</sequence>
<protein>
    <recommendedName>
        <fullName evidence="3">Mos1 transposase HTH domain-containing protein</fullName>
    </recommendedName>
</protein>
<evidence type="ECO:0008006" key="3">
    <source>
        <dbReference type="Google" id="ProtNLM"/>
    </source>
</evidence>
<organism evidence="1 2">
    <name type="scientific">Eumeta variegata</name>
    <name type="common">Bagworm moth</name>
    <name type="synonym">Eumeta japonica</name>
    <dbReference type="NCBI Taxonomy" id="151549"/>
    <lineage>
        <taxon>Eukaryota</taxon>
        <taxon>Metazoa</taxon>
        <taxon>Ecdysozoa</taxon>
        <taxon>Arthropoda</taxon>
        <taxon>Hexapoda</taxon>
        <taxon>Insecta</taxon>
        <taxon>Pterygota</taxon>
        <taxon>Neoptera</taxon>
        <taxon>Endopterygota</taxon>
        <taxon>Lepidoptera</taxon>
        <taxon>Glossata</taxon>
        <taxon>Ditrysia</taxon>
        <taxon>Tineoidea</taxon>
        <taxon>Psychidae</taxon>
        <taxon>Oiketicinae</taxon>
        <taxon>Eumeta</taxon>
    </lineage>
</organism>
<dbReference type="AlphaFoldDB" id="A0A4C1YT00"/>
<dbReference type="OrthoDB" id="616263at2759"/>
<dbReference type="EMBL" id="BGZK01001407">
    <property type="protein sequence ID" value="GBP79268.1"/>
    <property type="molecule type" value="Genomic_DNA"/>
</dbReference>
<evidence type="ECO:0000313" key="1">
    <source>
        <dbReference type="EMBL" id="GBP79268.1"/>
    </source>
</evidence>
<comment type="caution">
    <text evidence="1">The sequence shown here is derived from an EMBL/GenBank/DDBJ whole genome shotgun (WGS) entry which is preliminary data.</text>
</comment>
<gene>
    <name evidence="1" type="ORF">EVAR_98770_1</name>
</gene>
<name>A0A4C1YT00_EUMVA</name>
<dbReference type="Proteomes" id="UP000299102">
    <property type="component" value="Unassembled WGS sequence"/>
</dbReference>
<proteinExistence type="predicted"/>
<reference evidence="1 2" key="1">
    <citation type="journal article" date="2019" name="Commun. Biol.">
        <title>The bagworm genome reveals a unique fibroin gene that provides high tensile strength.</title>
        <authorList>
            <person name="Kono N."/>
            <person name="Nakamura H."/>
            <person name="Ohtoshi R."/>
            <person name="Tomita M."/>
            <person name="Numata K."/>
            <person name="Arakawa K."/>
        </authorList>
    </citation>
    <scope>NUCLEOTIDE SEQUENCE [LARGE SCALE GENOMIC DNA]</scope>
</reference>
<accession>A0A4C1YT00</accession>
<evidence type="ECO:0000313" key="2">
    <source>
        <dbReference type="Proteomes" id="UP000299102"/>
    </source>
</evidence>